<evidence type="ECO:0008006" key="4">
    <source>
        <dbReference type="Google" id="ProtNLM"/>
    </source>
</evidence>
<feature type="region of interest" description="Disordered" evidence="1">
    <location>
        <begin position="24"/>
        <end position="121"/>
    </location>
</feature>
<keyword evidence="3" id="KW-1185">Reference proteome</keyword>
<comment type="caution">
    <text evidence="2">The sequence shown here is derived from an EMBL/GenBank/DDBJ whole genome shotgun (WGS) entry which is preliminary data.</text>
</comment>
<dbReference type="Proteomes" id="UP001221686">
    <property type="component" value="Unassembled WGS sequence"/>
</dbReference>
<evidence type="ECO:0000313" key="3">
    <source>
        <dbReference type="Proteomes" id="UP001221686"/>
    </source>
</evidence>
<dbReference type="PROSITE" id="PS51257">
    <property type="entry name" value="PROKAR_LIPOPROTEIN"/>
    <property type="match status" value="1"/>
</dbReference>
<evidence type="ECO:0000256" key="1">
    <source>
        <dbReference type="SAM" id="MobiDB-lite"/>
    </source>
</evidence>
<reference evidence="2 3" key="1">
    <citation type="submission" date="2022-11" db="EMBL/GenBank/DDBJ databases">
        <title>Minimal conservation of predation-associated metabolite biosynthetic gene clusters underscores biosynthetic potential of Myxococcota including descriptions for ten novel species: Archangium lansinium sp. nov., Myxococcus landrumus sp. nov., Nannocystis bai.</title>
        <authorList>
            <person name="Ahearne A."/>
            <person name="Stevens C."/>
            <person name="Dowd S."/>
        </authorList>
    </citation>
    <scope>NUCLEOTIDE SEQUENCE [LARGE SCALE GENOMIC DNA]</scope>
    <source>
        <strain evidence="2 3">BB15-2</strain>
    </source>
</reference>
<organism evidence="2 3">
    <name type="scientific">Nannocystis bainbridge</name>
    <dbReference type="NCBI Taxonomy" id="2995303"/>
    <lineage>
        <taxon>Bacteria</taxon>
        <taxon>Pseudomonadati</taxon>
        <taxon>Myxococcota</taxon>
        <taxon>Polyangia</taxon>
        <taxon>Nannocystales</taxon>
        <taxon>Nannocystaceae</taxon>
        <taxon>Nannocystis</taxon>
    </lineage>
</organism>
<evidence type="ECO:0000313" key="2">
    <source>
        <dbReference type="EMBL" id="MDC0722831.1"/>
    </source>
</evidence>
<feature type="compositionally biased region" description="Low complexity" evidence="1">
    <location>
        <begin position="62"/>
        <end position="76"/>
    </location>
</feature>
<dbReference type="RefSeq" id="WP_272091369.1">
    <property type="nucleotide sequence ID" value="NZ_JAQNDL010000004.1"/>
</dbReference>
<name>A0ABT5EAF1_9BACT</name>
<proteinExistence type="predicted"/>
<protein>
    <recommendedName>
        <fullName evidence="4">Lipoprotein</fullName>
    </recommendedName>
</protein>
<dbReference type="EMBL" id="JAQNDL010000004">
    <property type="protein sequence ID" value="MDC0722831.1"/>
    <property type="molecule type" value="Genomic_DNA"/>
</dbReference>
<gene>
    <name evidence="2" type="ORF">POL25_38430</name>
</gene>
<feature type="compositionally biased region" description="Low complexity" evidence="1">
    <location>
        <begin position="24"/>
        <end position="42"/>
    </location>
</feature>
<accession>A0ABT5EAF1</accession>
<sequence>MGRLDFMTRTLTVFVASLGLTACSTNDETASATETSADTMATVTGDGPGTEGGSEPTAGGPTTESGGSTAGDSTATTDDEGIPTGTSVALAPLADAGEQHGWKDMSPSSPWVGLRGGFRAS</sequence>